<comment type="catalytic activity">
    <reaction evidence="5 6">
        <text>L-glutamyl-tRNA(Gln) + L-glutamine + ATP + H2O = L-glutaminyl-tRNA(Gln) + L-glutamate + ADP + phosphate + H(+)</text>
        <dbReference type="Rhea" id="RHEA:17521"/>
        <dbReference type="Rhea" id="RHEA-COMP:9681"/>
        <dbReference type="Rhea" id="RHEA-COMP:9684"/>
        <dbReference type="ChEBI" id="CHEBI:15377"/>
        <dbReference type="ChEBI" id="CHEBI:15378"/>
        <dbReference type="ChEBI" id="CHEBI:29985"/>
        <dbReference type="ChEBI" id="CHEBI:30616"/>
        <dbReference type="ChEBI" id="CHEBI:43474"/>
        <dbReference type="ChEBI" id="CHEBI:58359"/>
        <dbReference type="ChEBI" id="CHEBI:78520"/>
        <dbReference type="ChEBI" id="CHEBI:78521"/>
        <dbReference type="ChEBI" id="CHEBI:456216"/>
    </reaction>
</comment>
<evidence type="ECO:0000256" key="1">
    <source>
        <dbReference type="ARBA" id="ARBA00010757"/>
    </source>
</evidence>
<comment type="similarity">
    <text evidence="1 6">Belongs to the GatC family.</text>
</comment>
<evidence type="ECO:0000313" key="7">
    <source>
        <dbReference type="EMBL" id="MFD1927753.1"/>
    </source>
</evidence>
<keyword evidence="6" id="KW-0648">Protein biosynthesis</keyword>
<gene>
    <name evidence="6 7" type="primary">gatC</name>
    <name evidence="7" type="ORF">ACFSFY_06720</name>
</gene>
<dbReference type="EC" id="6.3.5.-" evidence="6"/>
<protein>
    <recommendedName>
        <fullName evidence="6">Aspartyl/glutamyl-tRNA(Asn/Gln) amidotransferase subunit C</fullName>
        <shortName evidence="6">Asp/Glu-ADT subunit C</shortName>
        <ecNumber evidence="6">6.3.5.-</ecNumber>
    </recommendedName>
</protein>
<organism evidence="7 8">
    <name type="scientific">Sporosarcina siberiensis</name>
    <dbReference type="NCBI Taxonomy" id="1365606"/>
    <lineage>
        <taxon>Bacteria</taxon>
        <taxon>Bacillati</taxon>
        <taxon>Bacillota</taxon>
        <taxon>Bacilli</taxon>
        <taxon>Bacillales</taxon>
        <taxon>Caryophanaceae</taxon>
        <taxon>Sporosarcina</taxon>
    </lineage>
</organism>
<dbReference type="InterPro" id="IPR003837">
    <property type="entry name" value="GatC"/>
</dbReference>
<dbReference type="InterPro" id="IPR036113">
    <property type="entry name" value="Asp/Glu-ADT_sf_sub_c"/>
</dbReference>
<dbReference type="NCBIfam" id="TIGR00135">
    <property type="entry name" value="gatC"/>
    <property type="match status" value="1"/>
</dbReference>
<dbReference type="RefSeq" id="WP_381536491.1">
    <property type="nucleotide sequence ID" value="NZ_JBHUGI010000015.1"/>
</dbReference>
<comment type="subunit">
    <text evidence="2 6">Heterotrimer of A, B and C subunits.</text>
</comment>
<keyword evidence="6" id="KW-0436">Ligase</keyword>
<dbReference type="PANTHER" id="PTHR15004">
    <property type="entry name" value="GLUTAMYL-TRNA(GLN) AMIDOTRANSFERASE SUBUNIT C, MITOCHONDRIAL"/>
    <property type="match status" value="1"/>
</dbReference>
<keyword evidence="8" id="KW-1185">Reference proteome</keyword>
<accession>A0ABW4SED2</accession>
<keyword evidence="6" id="KW-0547">Nucleotide-binding</keyword>
<evidence type="ECO:0000256" key="2">
    <source>
        <dbReference type="ARBA" id="ARBA00011123"/>
    </source>
</evidence>
<proteinExistence type="inferred from homology"/>
<evidence type="ECO:0000256" key="6">
    <source>
        <dbReference type="HAMAP-Rule" id="MF_00122"/>
    </source>
</evidence>
<dbReference type="EMBL" id="JBHUGI010000015">
    <property type="protein sequence ID" value="MFD1927753.1"/>
    <property type="molecule type" value="Genomic_DNA"/>
</dbReference>
<evidence type="ECO:0000313" key="8">
    <source>
        <dbReference type="Proteomes" id="UP001597218"/>
    </source>
</evidence>
<evidence type="ECO:0000256" key="3">
    <source>
        <dbReference type="ARBA" id="ARBA00024799"/>
    </source>
</evidence>
<evidence type="ECO:0000256" key="4">
    <source>
        <dbReference type="ARBA" id="ARBA00047380"/>
    </source>
</evidence>
<dbReference type="PANTHER" id="PTHR15004:SF0">
    <property type="entry name" value="GLUTAMYL-TRNA(GLN) AMIDOTRANSFERASE SUBUNIT C, MITOCHONDRIAL"/>
    <property type="match status" value="1"/>
</dbReference>
<sequence>MTQFTKDNVQYFANFARLGVTDTEAEVFASQLEVLIGFSDILNEVDTENVEPMTHPLHLFNVLREDVPTDVLDREEMLKSVKETESGMIKVPNIL</sequence>
<comment type="function">
    <text evidence="3 6">Allows the formation of correctly charged Asn-tRNA(Asn) or Gln-tRNA(Gln) through the transamidation of misacylated Asp-tRNA(Asn) or Glu-tRNA(Gln) in organisms which lack either or both of asparaginyl-tRNA or glutaminyl-tRNA synthetases. The reaction takes place in the presence of glutamine and ATP through an activated phospho-Asp-tRNA(Asn) or phospho-Glu-tRNA(Gln).</text>
</comment>
<evidence type="ECO:0000256" key="5">
    <source>
        <dbReference type="ARBA" id="ARBA00047913"/>
    </source>
</evidence>
<dbReference type="SUPFAM" id="SSF141000">
    <property type="entry name" value="Glu-tRNAGln amidotransferase C subunit"/>
    <property type="match status" value="1"/>
</dbReference>
<dbReference type="HAMAP" id="MF_00122">
    <property type="entry name" value="GatC"/>
    <property type="match status" value="1"/>
</dbReference>
<comment type="caution">
    <text evidence="7">The sequence shown here is derived from an EMBL/GenBank/DDBJ whole genome shotgun (WGS) entry which is preliminary data.</text>
</comment>
<keyword evidence="6" id="KW-0067">ATP-binding</keyword>
<dbReference type="Gene3D" id="1.10.20.60">
    <property type="entry name" value="Glu-tRNAGln amidotransferase C subunit, N-terminal domain"/>
    <property type="match status" value="1"/>
</dbReference>
<comment type="catalytic activity">
    <reaction evidence="4 6">
        <text>L-aspartyl-tRNA(Asn) + L-glutamine + ATP + H2O = L-asparaginyl-tRNA(Asn) + L-glutamate + ADP + phosphate + 2 H(+)</text>
        <dbReference type="Rhea" id="RHEA:14513"/>
        <dbReference type="Rhea" id="RHEA-COMP:9674"/>
        <dbReference type="Rhea" id="RHEA-COMP:9677"/>
        <dbReference type="ChEBI" id="CHEBI:15377"/>
        <dbReference type="ChEBI" id="CHEBI:15378"/>
        <dbReference type="ChEBI" id="CHEBI:29985"/>
        <dbReference type="ChEBI" id="CHEBI:30616"/>
        <dbReference type="ChEBI" id="CHEBI:43474"/>
        <dbReference type="ChEBI" id="CHEBI:58359"/>
        <dbReference type="ChEBI" id="CHEBI:78515"/>
        <dbReference type="ChEBI" id="CHEBI:78516"/>
        <dbReference type="ChEBI" id="CHEBI:456216"/>
    </reaction>
</comment>
<name>A0ABW4SED2_9BACL</name>
<dbReference type="Proteomes" id="UP001597218">
    <property type="component" value="Unassembled WGS sequence"/>
</dbReference>
<dbReference type="Pfam" id="PF02686">
    <property type="entry name" value="GatC"/>
    <property type="match status" value="1"/>
</dbReference>
<reference evidence="8" key="1">
    <citation type="journal article" date="2019" name="Int. J. Syst. Evol. Microbiol.">
        <title>The Global Catalogue of Microorganisms (GCM) 10K type strain sequencing project: providing services to taxonomists for standard genome sequencing and annotation.</title>
        <authorList>
            <consortium name="The Broad Institute Genomics Platform"/>
            <consortium name="The Broad Institute Genome Sequencing Center for Infectious Disease"/>
            <person name="Wu L."/>
            <person name="Ma J."/>
        </authorList>
    </citation>
    <scope>NUCLEOTIDE SEQUENCE [LARGE SCALE GENOMIC DNA]</scope>
    <source>
        <strain evidence="8">CGMCC 4.7177</strain>
    </source>
</reference>